<gene>
    <name evidence="2" type="ORF">PCON_09312</name>
</gene>
<evidence type="ECO:0000313" key="2">
    <source>
        <dbReference type="EMBL" id="CCX09719.1"/>
    </source>
</evidence>
<dbReference type="Proteomes" id="UP000018144">
    <property type="component" value="Unassembled WGS sequence"/>
</dbReference>
<evidence type="ECO:0000256" key="1">
    <source>
        <dbReference type="SAM" id="SignalP"/>
    </source>
</evidence>
<accession>U4LEL4</accession>
<evidence type="ECO:0000313" key="3">
    <source>
        <dbReference type="Proteomes" id="UP000018144"/>
    </source>
</evidence>
<keyword evidence="1" id="KW-0732">Signal</keyword>
<keyword evidence="3" id="KW-1185">Reference proteome</keyword>
<proteinExistence type="predicted"/>
<feature type="signal peptide" evidence="1">
    <location>
        <begin position="1"/>
        <end position="20"/>
    </location>
</feature>
<dbReference type="AlphaFoldDB" id="U4LEL4"/>
<organism evidence="2 3">
    <name type="scientific">Pyronema omphalodes (strain CBS 100304)</name>
    <name type="common">Pyronema confluens</name>
    <dbReference type="NCBI Taxonomy" id="1076935"/>
    <lineage>
        <taxon>Eukaryota</taxon>
        <taxon>Fungi</taxon>
        <taxon>Dikarya</taxon>
        <taxon>Ascomycota</taxon>
        <taxon>Pezizomycotina</taxon>
        <taxon>Pezizomycetes</taxon>
        <taxon>Pezizales</taxon>
        <taxon>Pyronemataceae</taxon>
        <taxon>Pyronema</taxon>
    </lineage>
</organism>
<sequence length="69" mass="7331">MKFTSLLIILPFMTSAIASAVPAADTEPALEARQNCAGRGQNCSIRRCCPGLICVATGPNPRIVFYVCT</sequence>
<feature type="chain" id="PRO_5004651301" evidence="1">
    <location>
        <begin position="21"/>
        <end position="69"/>
    </location>
</feature>
<protein>
    <submittedName>
        <fullName evidence="2">Uncharacterized protein</fullName>
    </submittedName>
</protein>
<dbReference type="EMBL" id="HF935493">
    <property type="protein sequence ID" value="CCX09719.1"/>
    <property type="molecule type" value="Genomic_DNA"/>
</dbReference>
<reference evidence="2 3" key="1">
    <citation type="journal article" date="2013" name="PLoS Genet.">
        <title>The genome and development-dependent transcriptomes of Pyronema confluens: a window into fungal evolution.</title>
        <authorList>
            <person name="Traeger S."/>
            <person name="Altegoer F."/>
            <person name="Freitag M."/>
            <person name="Gabaldon T."/>
            <person name="Kempken F."/>
            <person name="Kumar A."/>
            <person name="Marcet-Houben M."/>
            <person name="Poggeler S."/>
            <person name="Stajich J.E."/>
            <person name="Nowrousian M."/>
        </authorList>
    </citation>
    <scope>NUCLEOTIDE SEQUENCE [LARGE SCALE GENOMIC DNA]</scope>
    <source>
        <strain evidence="3">CBS 100304</strain>
        <tissue evidence="2">Vegetative mycelium</tissue>
    </source>
</reference>
<name>U4LEL4_PYROM</name>